<dbReference type="RefSeq" id="WP_364900193.1">
    <property type="nucleotide sequence ID" value="NZ_JBFAUC010000034.1"/>
</dbReference>
<dbReference type="SUPFAM" id="SSF55681">
    <property type="entry name" value="Class II aaRS and biotin synthetases"/>
    <property type="match status" value="1"/>
</dbReference>
<dbReference type="InterPro" id="IPR045864">
    <property type="entry name" value="aa-tRNA-synth_II/BPL/LPL"/>
</dbReference>
<evidence type="ECO:0008006" key="3">
    <source>
        <dbReference type="Google" id="ProtNLM"/>
    </source>
</evidence>
<keyword evidence="2" id="KW-1185">Reference proteome</keyword>
<protein>
    <recommendedName>
        <fullName evidence="3">Aminoacyl-transfer RNA synthetases class-II family profile domain-containing protein</fullName>
    </recommendedName>
</protein>
<sequence>MPVTTKAGAPWVVKDGLATLGNEATALLHTLDTVFASWGVRDGAEAMDFPPLLAAADLSRFDYFRNFPHLVSVVGRLDSERWAAYAEQPEVTAVRPGDLTGTGYALPSAACYGAYLHLAGEELAAPLRVTTAATCHRAEEEYHGLRRLGAFRMREVICIGGAEDVRGHLAAFRRRIHDFSRRLGLGLARERASDPFFRRQDARLLFQELEPVKEEFSYHDGTAVASTNRHLNFFGERCGITFAGRPAFTGCAAFGLERWLHVLADLHAGDLARARRAVEEAAAAMDDAGVATMDDTDATAMDDADAAVPSAPAAEGRE</sequence>
<proteinExistence type="predicted"/>
<reference evidence="1 2" key="1">
    <citation type="submission" date="2024-10" db="EMBL/GenBank/DDBJ databases">
        <title>The Natural Products Discovery Center: Release of the First 8490 Sequenced Strains for Exploring Actinobacteria Biosynthetic Diversity.</title>
        <authorList>
            <person name="Kalkreuter E."/>
            <person name="Kautsar S.A."/>
            <person name="Yang D."/>
            <person name="Bader C.D."/>
            <person name="Teijaro C.N."/>
            <person name="Fluegel L."/>
            <person name="Davis C.M."/>
            <person name="Simpson J.R."/>
            <person name="Lauterbach L."/>
            <person name="Steele A.D."/>
            <person name="Gui C."/>
            <person name="Meng S."/>
            <person name="Li G."/>
            <person name="Viehrig K."/>
            <person name="Ye F."/>
            <person name="Su P."/>
            <person name="Kiefer A.F."/>
            <person name="Nichols A."/>
            <person name="Cepeda A.J."/>
            <person name="Yan W."/>
            <person name="Fan B."/>
            <person name="Jiang Y."/>
            <person name="Adhikari A."/>
            <person name="Zheng C.-J."/>
            <person name="Schuster L."/>
            <person name="Cowan T.M."/>
            <person name="Smanski M.J."/>
            <person name="Chevrette M.G."/>
            <person name="De Carvalho L.P.S."/>
            <person name="Shen B."/>
        </authorList>
    </citation>
    <scope>NUCLEOTIDE SEQUENCE [LARGE SCALE GENOMIC DNA]</scope>
    <source>
        <strain evidence="1 2">NPDC001650</strain>
    </source>
</reference>
<comment type="caution">
    <text evidence="1">The sequence shown here is derived from an EMBL/GenBank/DDBJ whole genome shotgun (WGS) entry which is preliminary data.</text>
</comment>
<accession>A0ABW6UA04</accession>
<dbReference type="EMBL" id="JBIAUT010000017">
    <property type="protein sequence ID" value="MFF4220798.1"/>
    <property type="molecule type" value="Genomic_DNA"/>
</dbReference>
<evidence type="ECO:0000313" key="2">
    <source>
        <dbReference type="Proteomes" id="UP001602123"/>
    </source>
</evidence>
<evidence type="ECO:0000313" key="1">
    <source>
        <dbReference type="EMBL" id="MFF4220798.1"/>
    </source>
</evidence>
<dbReference type="Gene3D" id="3.30.930.10">
    <property type="entry name" value="Bira Bifunctional Protein, Domain 2"/>
    <property type="match status" value="1"/>
</dbReference>
<dbReference type="Proteomes" id="UP001602123">
    <property type="component" value="Unassembled WGS sequence"/>
</dbReference>
<organism evidence="1 2">
    <name type="scientific">Streptomyces nondiastaticus</name>
    <dbReference type="NCBI Taxonomy" id="3154512"/>
    <lineage>
        <taxon>Bacteria</taxon>
        <taxon>Bacillati</taxon>
        <taxon>Actinomycetota</taxon>
        <taxon>Actinomycetes</taxon>
        <taxon>Kitasatosporales</taxon>
        <taxon>Streptomycetaceae</taxon>
        <taxon>Streptomyces</taxon>
    </lineage>
</organism>
<name>A0ABW6UA04_9ACTN</name>
<gene>
    <name evidence="1" type="ORF">ACFYZM_31620</name>
</gene>